<name>X0WKW8_9ZZZZ</name>
<evidence type="ECO:0000313" key="9">
    <source>
        <dbReference type="EMBL" id="GAG31609.1"/>
    </source>
</evidence>
<dbReference type="Gene3D" id="1.20.81.30">
    <property type="entry name" value="Type II secretion system (T2SS), domain F"/>
    <property type="match status" value="1"/>
</dbReference>
<keyword evidence="5 7" id="KW-1133">Transmembrane helix</keyword>
<evidence type="ECO:0000256" key="7">
    <source>
        <dbReference type="SAM" id="Phobius"/>
    </source>
</evidence>
<dbReference type="GO" id="GO:0005886">
    <property type="term" value="C:plasma membrane"/>
    <property type="evidence" value="ECO:0007669"/>
    <property type="project" value="UniProtKB-SubCell"/>
</dbReference>
<keyword evidence="6 7" id="KW-0472">Membrane</keyword>
<evidence type="ECO:0000256" key="4">
    <source>
        <dbReference type="ARBA" id="ARBA00022692"/>
    </source>
</evidence>
<feature type="domain" description="Type II secretion system protein GspF" evidence="8">
    <location>
        <begin position="15"/>
        <end position="137"/>
    </location>
</feature>
<evidence type="ECO:0000256" key="2">
    <source>
        <dbReference type="ARBA" id="ARBA00005745"/>
    </source>
</evidence>
<dbReference type="AlphaFoldDB" id="X0WKW8"/>
<dbReference type="InterPro" id="IPR018076">
    <property type="entry name" value="T2SS_GspF_dom"/>
</dbReference>
<evidence type="ECO:0000256" key="1">
    <source>
        <dbReference type="ARBA" id="ARBA00004651"/>
    </source>
</evidence>
<dbReference type="InterPro" id="IPR003004">
    <property type="entry name" value="GspF/PilC"/>
</dbReference>
<protein>
    <recommendedName>
        <fullName evidence="8">Type II secretion system protein GspF domain-containing protein</fullName>
    </recommendedName>
</protein>
<comment type="caution">
    <text evidence="9">The sequence shown here is derived from an EMBL/GenBank/DDBJ whole genome shotgun (WGS) entry which is preliminary data.</text>
</comment>
<feature type="non-terminal residue" evidence="9">
    <location>
        <position position="1"/>
    </location>
</feature>
<evidence type="ECO:0000256" key="6">
    <source>
        <dbReference type="ARBA" id="ARBA00023136"/>
    </source>
</evidence>
<dbReference type="InterPro" id="IPR042094">
    <property type="entry name" value="T2SS_GspF_sf"/>
</dbReference>
<evidence type="ECO:0000256" key="3">
    <source>
        <dbReference type="ARBA" id="ARBA00022475"/>
    </source>
</evidence>
<sequence length="145" mass="16057">VFGDLIKEYNLVLFFRSIESIVMSGISLADAVKIAKKTLTNEVFKKALDSIYPNLVHGTPLSETLIPFPNLFPVQTQKIVAVGERTGSSEEIFNRITGHYERAVDYKTRMLTVLIEPMMIVVIGVVIAGLALSVFLPIYQVASLI</sequence>
<organism evidence="9">
    <name type="scientific">marine sediment metagenome</name>
    <dbReference type="NCBI Taxonomy" id="412755"/>
    <lineage>
        <taxon>unclassified sequences</taxon>
        <taxon>metagenomes</taxon>
        <taxon>ecological metagenomes</taxon>
    </lineage>
</organism>
<dbReference type="EMBL" id="BARS01046666">
    <property type="protein sequence ID" value="GAG31609.1"/>
    <property type="molecule type" value="Genomic_DNA"/>
</dbReference>
<feature type="transmembrane region" description="Helical" evidence="7">
    <location>
        <begin position="118"/>
        <end position="139"/>
    </location>
</feature>
<comment type="similarity">
    <text evidence="2">Belongs to the GSP F family.</text>
</comment>
<evidence type="ECO:0000256" key="5">
    <source>
        <dbReference type="ARBA" id="ARBA00022989"/>
    </source>
</evidence>
<gene>
    <name evidence="9" type="ORF">S01H1_70199</name>
</gene>
<proteinExistence type="inferred from homology"/>
<accession>X0WKW8</accession>
<reference evidence="9" key="1">
    <citation type="journal article" date="2014" name="Front. Microbiol.">
        <title>High frequency of phylogenetically diverse reductive dehalogenase-homologous genes in deep subseafloor sedimentary metagenomes.</title>
        <authorList>
            <person name="Kawai M."/>
            <person name="Futagami T."/>
            <person name="Toyoda A."/>
            <person name="Takaki Y."/>
            <person name="Nishi S."/>
            <person name="Hori S."/>
            <person name="Arai W."/>
            <person name="Tsubouchi T."/>
            <person name="Morono Y."/>
            <person name="Uchiyama I."/>
            <person name="Ito T."/>
            <person name="Fujiyama A."/>
            <person name="Inagaki F."/>
            <person name="Takami H."/>
        </authorList>
    </citation>
    <scope>NUCLEOTIDE SEQUENCE</scope>
    <source>
        <strain evidence="9">Expedition CK06-06</strain>
    </source>
</reference>
<evidence type="ECO:0000259" key="8">
    <source>
        <dbReference type="Pfam" id="PF00482"/>
    </source>
</evidence>
<comment type="subcellular location">
    <subcellularLocation>
        <location evidence="1">Cell membrane</location>
        <topology evidence="1">Multi-pass membrane protein</topology>
    </subcellularLocation>
</comment>
<keyword evidence="3" id="KW-1003">Cell membrane</keyword>
<dbReference type="PANTHER" id="PTHR30012:SF0">
    <property type="entry name" value="TYPE II SECRETION SYSTEM PROTEIN F-RELATED"/>
    <property type="match status" value="1"/>
</dbReference>
<dbReference type="PANTHER" id="PTHR30012">
    <property type="entry name" value="GENERAL SECRETION PATHWAY PROTEIN"/>
    <property type="match status" value="1"/>
</dbReference>
<dbReference type="Pfam" id="PF00482">
    <property type="entry name" value="T2SSF"/>
    <property type="match status" value="1"/>
</dbReference>
<keyword evidence="4 7" id="KW-0812">Transmembrane</keyword>